<keyword evidence="3" id="KW-0029">Amino-acid transport</keyword>
<evidence type="ECO:0000313" key="9">
    <source>
        <dbReference type="Proteomes" id="UP000593564"/>
    </source>
</evidence>
<evidence type="ECO:0000256" key="1">
    <source>
        <dbReference type="ARBA" id="ARBA00004370"/>
    </source>
</evidence>
<dbReference type="GO" id="GO:0016020">
    <property type="term" value="C:membrane"/>
    <property type="evidence" value="ECO:0007669"/>
    <property type="project" value="UniProtKB-SubCell"/>
</dbReference>
<organism evidence="8 9">
    <name type="scientific">Camellia sinensis</name>
    <name type="common">Tea plant</name>
    <name type="synonym">Thea sinensis</name>
    <dbReference type="NCBI Taxonomy" id="4442"/>
    <lineage>
        <taxon>Eukaryota</taxon>
        <taxon>Viridiplantae</taxon>
        <taxon>Streptophyta</taxon>
        <taxon>Embryophyta</taxon>
        <taxon>Tracheophyta</taxon>
        <taxon>Spermatophyta</taxon>
        <taxon>Magnoliopsida</taxon>
        <taxon>eudicotyledons</taxon>
        <taxon>Gunneridae</taxon>
        <taxon>Pentapetalae</taxon>
        <taxon>asterids</taxon>
        <taxon>Ericales</taxon>
        <taxon>Theaceae</taxon>
        <taxon>Camellia</taxon>
    </lineage>
</organism>
<evidence type="ECO:0000259" key="7">
    <source>
        <dbReference type="Pfam" id="PF01490"/>
    </source>
</evidence>
<evidence type="ECO:0000256" key="2">
    <source>
        <dbReference type="ARBA" id="ARBA00022692"/>
    </source>
</evidence>
<feature type="signal peptide" evidence="6">
    <location>
        <begin position="1"/>
        <end position="24"/>
    </location>
</feature>
<reference evidence="8 9" key="2">
    <citation type="submission" date="2020-07" db="EMBL/GenBank/DDBJ databases">
        <title>Genome assembly of wild tea tree DASZ reveals pedigree and selection history of tea varieties.</title>
        <authorList>
            <person name="Zhang W."/>
        </authorList>
    </citation>
    <scope>NUCLEOTIDE SEQUENCE [LARGE SCALE GENOMIC DNA]</scope>
    <source>
        <strain evidence="9">cv. G240</strain>
        <tissue evidence="8">Leaf</tissue>
    </source>
</reference>
<protein>
    <recommendedName>
        <fullName evidence="7">Amino acid transporter transmembrane domain-containing protein</fullName>
    </recommendedName>
</protein>
<sequence length="106" mass="11633">MSQLGWIAGPLAMLLFASVTFVSAFSLCHCYRSPDPGPKRNPSYLEAVQTILGWRHINVKDEISFNAIRQVIYTKGVADFVVANSDLRKASESLKRVAAAILAAHD</sequence>
<comment type="caution">
    <text evidence="8">The sequence shown here is derived from an EMBL/GenBank/DDBJ whole genome shotgun (WGS) entry which is preliminary data.</text>
</comment>
<feature type="chain" id="PRO_5029766741" description="Amino acid transporter transmembrane domain-containing protein" evidence="6">
    <location>
        <begin position="25"/>
        <end position="106"/>
    </location>
</feature>
<keyword evidence="9" id="KW-1185">Reference proteome</keyword>
<evidence type="ECO:0000313" key="8">
    <source>
        <dbReference type="EMBL" id="KAF5953480.1"/>
    </source>
</evidence>
<evidence type="ECO:0000256" key="5">
    <source>
        <dbReference type="ARBA" id="ARBA00023136"/>
    </source>
</evidence>
<evidence type="ECO:0000256" key="4">
    <source>
        <dbReference type="ARBA" id="ARBA00022989"/>
    </source>
</evidence>
<name>A0A7J7HKQ6_CAMSI</name>
<keyword evidence="4" id="KW-1133">Transmembrane helix</keyword>
<accession>A0A7J7HKQ6</accession>
<gene>
    <name evidence="8" type="ORF">HYC85_006336</name>
</gene>
<feature type="domain" description="Amino acid transporter transmembrane" evidence="7">
    <location>
        <begin position="1"/>
        <end position="54"/>
    </location>
</feature>
<keyword evidence="5" id="KW-0472">Membrane</keyword>
<dbReference type="AlphaFoldDB" id="A0A7J7HKQ6"/>
<dbReference type="EMBL" id="JACBKZ010000003">
    <property type="protein sequence ID" value="KAF5953480.1"/>
    <property type="molecule type" value="Genomic_DNA"/>
</dbReference>
<keyword evidence="3" id="KW-0813">Transport</keyword>
<dbReference type="InterPro" id="IPR013057">
    <property type="entry name" value="AA_transpt_TM"/>
</dbReference>
<proteinExistence type="predicted"/>
<dbReference type="Proteomes" id="UP000593564">
    <property type="component" value="Unassembled WGS sequence"/>
</dbReference>
<keyword evidence="2" id="KW-0812">Transmembrane</keyword>
<comment type="subcellular location">
    <subcellularLocation>
        <location evidence="1">Membrane</location>
    </subcellularLocation>
</comment>
<keyword evidence="6" id="KW-0732">Signal</keyword>
<dbReference type="Pfam" id="PF01490">
    <property type="entry name" value="Aa_trans"/>
    <property type="match status" value="1"/>
</dbReference>
<reference evidence="9" key="1">
    <citation type="journal article" date="2020" name="Nat. Commun.">
        <title>Genome assembly of wild tea tree DASZ reveals pedigree and selection history of tea varieties.</title>
        <authorList>
            <person name="Zhang W."/>
            <person name="Zhang Y."/>
            <person name="Qiu H."/>
            <person name="Guo Y."/>
            <person name="Wan H."/>
            <person name="Zhang X."/>
            <person name="Scossa F."/>
            <person name="Alseekh S."/>
            <person name="Zhang Q."/>
            <person name="Wang P."/>
            <person name="Xu L."/>
            <person name="Schmidt M.H."/>
            <person name="Jia X."/>
            <person name="Li D."/>
            <person name="Zhu A."/>
            <person name="Guo F."/>
            <person name="Chen W."/>
            <person name="Ni D."/>
            <person name="Usadel B."/>
            <person name="Fernie A.R."/>
            <person name="Wen W."/>
        </authorList>
    </citation>
    <scope>NUCLEOTIDE SEQUENCE [LARGE SCALE GENOMIC DNA]</scope>
    <source>
        <strain evidence="9">cv. G240</strain>
    </source>
</reference>
<dbReference type="GO" id="GO:0006865">
    <property type="term" value="P:amino acid transport"/>
    <property type="evidence" value="ECO:0007669"/>
    <property type="project" value="UniProtKB-KW"/>
</dbReference>
<evidence type="ECO:0000256" key="6">
    <source>
        <dbReference type="SAM" id="SignalP"/>
    </source>
</evidence>
<evidence type="ECO:0000256" key="3">
    <source>
        <dbReference type="ARBA" id="ARBA00022970"/>
    </source>
</evidence>